<keyword evidence="1" id="KW-0812">Transmembrane</keyword>
<feature type="transmembrane region" description="Helical" evidence="1">
    <location>
        <begin position="6"/>
        <end position="36"/>
    </location>
</feature>
<gene>
    <name evidence="2" type="ORF">MW046_11685</name>
</gene>
<keyword evidence="1" id="KW-0472">Membrane</keyword>
<keyword evidence="3" id="KW-1185">Reference proteome</keyword>
<dbReference type="GeneID" id="71928718"/>
<dbReference type="RefSeq" id="WP_247993282.1">
    <property type="nucleotide sequence ID" value="NZ_CP096019.1"/>
</dbReference>
<organism evidence="2 3">
    <name type="scientific">Halocatena salina</name>
    <dbReference type="NCBI Taxonomy" id="2934340"/>
    <lineage>
        <taxon>Archaea</taxon>
        <taxon>Methanobacteriati</taxon>
        <taxon>Methanobacteriota</taxon>
        <taxon>Stenosarchaea group</taxon>
        <taxon>Halobacteria</taxon>
        <taxon>Halobacteriales</taxon>
        <taxon>Natronomonadaceae</taxon>
        <taxon>Halocatena</taxon>
    </lineage>
</organism>
<dbReference type="AlphaFoldDB" id="A0A8U0A0E8"/>
<protein>
    <submittedName>
        <fullName evidence="2">Uncharacterized protein</fullName>
    </submittedName>
</protein>
<keyword evidence="1" id="KW-1133">Transmembrane helix</keyword>
<name>A0A8U0A0E8_9EURY</name>
<dbReference type="EMBL" id="CP096019">
    <property type="protein sequence ID" value="UPM42611.1"/>
    <property type="molecule type" value="Genomic_DNA"/>
</dbReference>
<sequence length="49" mass="5338">MIDVGIVLAITGGGTFLTVWAAVSLLVVAVTFVIMLRATYIEWKNGQLW</sequence>
<dbReference type="Proteomes" id="UP000831768">
    <property type="component" value="Chromosome"/>
</dbReference>
<evidence type="ECO:0000313" key="2">
    <source>
        <dbReference type="EMBL" id="UPM42611.1"/>
    </source>
</evidence>
<dbReference type="KEGG" id="haad:MW046_11685"/>
<accession>A0A8U0A0E8</accession>
<reference evidence="2" key="1">
    <citation type="submission" date="2022-04" db="EMBL/GenBank/DDBJ databases">
        <title>Halocatena sp. nov., isolated from a salt lake.</title>
        <authorList>
            <person name="Cui H.-L."/>
        </authorList>
    </citation>
    <scope>NUCLEOTIDE SEQUENCE</scope>
    <source>
        <strain evidence="2">AD-1</strain>
    </source>
</reference>
<proteinExistence type="predicted"/>
<evidence type="ECO:0000313" key="3">
    <source>
        <dbReference type="Proteomes" id="UP000831768"/>
    </source>
</evidence>
<evidence type="ECO:0000256" key="1">
    <source>
        <dbReference type="SAM" id="Phobius"/>
    </source>
</evidence>